<dbReference type="GO" id="GO:0006508">
    <property type="term" value="P:proteolysis"/>
    <property type="evidence" value="ECO:0007669"/>
    <property type="project" value="UniProtKB-KW"/>
</dbReference>
<dbReference type="PROSITE" id="PS50004">
    <property type="entry name" value="C2"/>
    <property type="match status" value="1"/>
</dbReference>
<feature type="domain" description="PLD phosphodiesterase" evidence="22">
    <location>
        <begin position="1509"/>
        <end position="1536"/>
    </location>
</feature>
<name>A0A4S8K316_MUSBA</name>
<dbReference type="SUPFAM" id="SSF56024">
    <property type="entry name" value="Phospholipase D/nuclease"/>
    <property type="match status" value="2"/>
</dbReference>
<evidence type="ECO:0000256" key="12">
    <source>
        <dbReference type="ARBA" id="ARBA00022825"/>
    </source>
</evidence>
<comment type="similarity">
    <text evidence="5 17 18">Belongs to the peptidase S8 family.</text>
</comment>
<dbReference type="GO" id="GO:0046872">
    <property type="term" value="F:metal ion binding"/>
    <property type="evidence" value="ECO:0007669"/>
    <property type="project" value="UniProtKB-KW"/>
</dbReference>
<comment type="subcellular location">
    <subcellularLocation>
        <location evidence="3">Secreted</location>
    </subcellularLocation>
</comment>
<dbReference type="Pfam" id="PF17766">
    <property type="entry name" value="fn3_6"/>
    <property type="match status" value="1"/>
</dbReference>
<dbReference type="PROSITE" id="PS50035">
    <property type="entry name" value="PLD"/>
    <property type="match status" value="1"/>
</dbReference>
<evidence type="ECO:0000256" key="8">
    <source>
        <dbReference type="ARBA" id="ARBA00022723"/>
    </source>
</evidence>
<dbReference type="InterPro" id="IPR000008">
    <property type="entry name" value="C2_dom"/>
</dbReference>
<dbReference type="Gene3D" id="3.30.870.10">
    <property type="entry name" value="Endonuclease Chain A"/>
    <property type="match status" value="3"/>
</dbReference>
<dbReference type="Pfam" id="PF05922">
    <property type="entry name" value="Inhibitor_I9"/>
    <property type="match status" value="1"/>
</dbReference>
<dbReference type="EMBL" id="PYDT01000002">
    <property type="protein sequence ID" value="THU69143.1"/>
    <property type="molecule type" value="Genomic_DNA"/>
</dbReference>
<dbReference type="FunFam" id="3.40.50.200:FF:000006">
    <property type="entry name" value="Subtilisin-like protease SBT1.5"/>
    <property type="match status" value="1"/>
</dbReference>
<dbReference type="SUPFAM" id="SSF52743">
    <property type="entry name" value="Subtilisin-like"/>
    <property type="match status" value="1"/>
</dbReference>
<dbReference type="CDD" id="cd04015">
    <property type="entry name" value="C2_plant_PLD"/>
    <property type="match status" value="1"/>
</dbReference>
<evidence type="ECO:0000259" key="22">
    <source>
        <dbReference type="PROSITE" id="PS50035"/>
    </source>
</evidence>
<dbReference type="InterPro" id="IPR034197">
    <property type="entry name" value="Peptidases_S8_3"/>
</dbReference>
<dbReference type="GO" id="GO:0004252">
    <property type="term" value="F:serine-type endopeptidase activity"/>
    <property type="evidence" value="ECO:0007669"/>
    <property type="project" value="UniProtKB-UniRule"/>
</dbReference>
<keyword evidence="8" id="KW-0479">Metal-binding</keyword>
<feature type="compositionally biased region" description="Low complexity" evidence="19">
    <location>
        <begin position="786"/>
        <end position="797"/>
    </location>
</feature>
<evidence type="ECO:0000256" key="17">
    <source>
        <dbReference type="PROSITE-ProRule" id="PRU01240"/>
    </source>
</evidence>
<feature type="active site" description="Charge relay system" evidence="16 17">
    <location>
        <position position="224"/>
    </location>
</feature>
<keyword evidence="11 17" id="KW-0378">Hydrolase</keyword>
<evidence type="ECO:0000256" key="16">
    <source>
        <dbReference type="PIRSR" id="PIRSR615500-1"/>
    </source>
</evidence>
<dbReference type="GO" id="GO:0005886">
    <property type="term" value="C:plasma membrane"/>
    <property type="evidence" value="ECO:0007669"/>
    <property type="project" value="TreeGrafter"/>
</dbReference>
<dbReference type="InterPro" id="IPR015679">
    <property type="entry name" value="PLipase_D_fam"/>
</dbReference>
<dbReference type="InterPro" id="IPR041469">
    <property type="entry name" value="Subtilisin-like_FN3"/>
</dbReference>
<keyword evidence="15" id="KW-0443">Lipid metabolism</keyword>
<evidence type="ECO:0000256" key="4">
    <source>
        <dbReference type="ARBA" id="ARBA00010683"/>
    </source>
</evidence>
<dbReference type="STRING" id="52838.A0A4S8K316"/>
<feature type="active site" description="Charge relay system" evidence="16 17">
    <location>
        <position position="150"/>
    </location>
</feature>
<dbReference type="Pfam" id="PF02225">
    <property type="entry name" value="PA"/>
    <property type="match status" value="1"/>
</dbReference>
<dbReference type="InterPro" id="IPR035892">
    <property type="entry name" value="C2_domain_sf"/>
</dbReference>
<gene>
    <name evidence="23" type="ORF">C4D60_Mb08t11310</name>
</gene>
<dbReference type="Gene3D" id="3.40.50.200">
    <property type="entry name" value="Peptidase S8/S53 domain"/>
    <property type="match status" value="1"/>
</dbReference>
<dbReference type="PROSITE" id="PS51892">
    <property type="entry name" value="SUBTILASE"/>
    <property type="match status" value="1"/>
</dbReference>
<protein>
    <recommendedName>
        <fullName evidence="6">phospholipase D</fullName>
        <ecNumber evidence="6">3.1.4.4</ecNumber>
    </recommendedName>
</protein>
<dbReference type="CDD" id="cd02120">
    <property type="entry name" value="PA_subtilisin_like"/>
    <property type="match status" value="1"/>
</dbReference>
<organism evidence="23 24">
    <name type="scientific">Musa balbisiana</name>
    <name type="common">Banana</name>
    <dbReference type="NCBI Taxonomy" id="52838"/>
    <lineage>
        <taxon>Eukaryota</taxon>
        <taxon>Viridiplantae</taxon>
        <taxon>Streptophyta</taxon>
        <taxon>Embryophyta</taxon>
        <taxon>Tracheophyta</taxon>
        <taxon>Spermatophyta</taxon>
        <taxon>Magnoliopsida</taxon>
        <taxon>Liliopsida</taxon>
        <taxon>Zingiberales</taxon>
        <taxon>Musaceae</taxon>
        <taxon>Musa</taxon>
    </lineage>
</organism>
<proteinExistence type="inferred from homology"/>
<evidence type="ECO:0000256" key="2">
    <source>
        <dbReference type="ARBA" id="ARBA00001913"/>
    </source>
</evidence>
<dbReference type="PROSITE" id="PS00136">
    <property type="entry name" value="SUBTILASE_ASP"/>
    <property type="match status" value="1"/>
</dbReference>
<feature type="active site" description="Charge relay system" evidence="16 17">
    <location>
        <position position="550"/>
    </location>
</feature>
<evidence type="ECO:0000256" key="3">
    <source>
        <dbReference type="ARBA" id="ARBA00004613"/>
    </source>
</evidence>
<evidence type="ECO:0000256" key="9">
    <source>
        <dbReference type="ARBA" id="ARBA00022729"/>
    </source>
</evidence>
<feature type="region of interest" description="Disordered" evidence="19">
    <location>
        <begin position="942"/>
        <end position="971"/>
    </location>
</feature>
<dbReference type="SMART" id="SM00155">
    <property type="entry name" value="PLDc"/>
    <property type="match status" value="1"/>
</dbReference>
<dbReference type="EC" id="3.1.4.4" evidence="6"/>
<dbReference type="Proteomes" id="UP000317650">
    <property type="component" value="Chromosome 8"/>
</dbReference>
<evidence type="ECO:0000256" key="14">
    <source>
        <dbReference type="ARBA" id="ARBA00022963"/>
    </source>
</evidence>
<keyword evidence="12 17" id="KW-0720">Serine protease</keyword>
<dbReference type="InterPro" id="IPR023827">
    <property type="entry name" value="Peptidase_S8_Asp-AS"/>
</dbReference>
<feature type="chain" id="PRO_5020602720" description="phospholipase D" evidence="20">
    <location>
        <begin position="18"/>
        <end position="1663"/>
    </location>
</feature>
<evidence type="ECO:0000256" key="11">
    <source>
        <dbReference type="ARBA" id="ARBA00022801"/>
    </source>
</evidence>
<dbReference type="InterPro" id="IPR036852">
    <property type="entry name" value="Peptidase_S8/S53_dom_sf"/>
</dbReference>
<feature type="region of interest" description="Disordered" evidence="19">
    <location>
        <begin position="769"/>
        <end position="840"/>
    </location>
</feature>
<dbReference type="Gene3D" id="3.50.30.30">
    <property type="match status" value="1"/>
</dbReference>
<dbReference type="InterPro" id="IPR010259">
    <property type="entry name" value="S8pro/Inhibitor_I9"/>
</dbReference>
<evidence type="ECO:0000256" key="7">
    <source>
        <dbReference type="ARBA" id="ARBA00022670"/>
    </source>
</evidence>
<keyword evidence="7 17" id="KW-0645">Protease</keyword>
<keyword evidence="14" id="KW-0442">Lipid degradation</keyword>
<dbReference type="InterPro" id="IPR037045">
    <property type="entry name" value="S8pro/Inhibitor_I9_sf"/>
</dbReference>
<evidence type="ECO:0000256" key="10">
    <source>
        <dbReference type="ARBA" id="ARBA00022737"/>
    </source>
</evidence>
<dbReference type="InterPro" id="IPR024632">
    <property type="entry name" value="PLipase_D_C"/>
</dbReference>
<dbReference type="InterPro" id="IPR015500">
    <property type="entry name" value="Peptidase_S8_subtilisin-rel"/>
</dbReference>
<dbReference type="Gene3D" id="2.60.40.2310">
    <property type="match status" value="1"/>
</dbReference>
<dbReference type="PANTHER" id="PTHR18896:SF65">
    <property type="entry name" value="PHOSPHOLIPASE D BETA 1"/>
    <property type="match status" value="1"/>
</dbReference>
<evidence type="ECO:0000256" key="1">
    <source>
        <dbReference type="ARBA" id="ARBA00000798"/>
    </source>
</evidence>
<feature type="compositionally biased region" description="Low complexity" evidence="19">
    <location>
        <begin position="821"/>
        <end position="837"/>
    </location>
</feature>
<dbReference type="GO" id="GO:0009395">
    <property type="term" value="P:phospholipid catabolic process"/>
    <property type="evidence" value="ECO:0007669"/>
    <property type="project" value="TreeGrafter"/>
</dbReference>
<dbReference type="InterPro" id="IPR023828">
    <property type="entry name" value="Peptidase_S8_Ser-AS"/>
</dbReference>
<dbReference type="GO" id="GO:0004630">
    <property type="term" value="F:phospholipase D activity"/>
    <property type="evidence" value="ECO:0007669"/>
    <property type="project" value="UniProtKB-EC"/>
</dbReference>
<dbReference type="Pfam" id="PF00082">
    <property type="entry name" value="Peptidase_S8"/>
    <property type="match status" value="1"/>
</dbReference>
<dbReference type="Gene3D" id="2.60.40.150">
    <property type="entry name" value="C2 domain"/>
    <property type="match status" value="1"/>
</dbReference>
<dbReference type="Pfam" id="PF00168">
    <property type="entry name" value="C2"/>
    <property type="match status" value="1"/>
</dbReference>
<accession>A0A4S8K316</accession>
<keyword evidence="9 20" id="KW-0732">Signal</keyword>
<evidence type="ECO:0000256" key="20">
    <source>
        <dbReference type="SAM" id="SignalP"/>
    </source>
</evidence>
<dbReference type="PRINTS" id="PR00723">
    <property type="entry name" value="SUBTILISIN"/>
</dbReference>
<evidence type="ECO:0000313" key="24">
    <source>
        <dbReference type="Proteomes" id="UP000317650"/>
    </source>
</evidence>
<evidence type="ECO:0000256" key="6">
    <source>
        <dbReference type="ARBA" id="ARBA00012027"/>
    </source>
</evidence>
<reference evidence="23 24" key="1">
    <citation type="journal article" date="2019" name="Nat. Plants">
        <title>Genome sequencing of Musa balbisiana reveals subgenome evolution and function divergence in polyploid bananas.</title>
        <authorList>
            <person name="Yao X."/>
        </authorList>
    </citation>
    <scope>NUCLEOTIDE SEQUENCE [LARGE SCALE GENOMIC DNA]</scope>
    <source>
        <strain evidence="24">cv. DH-PKW</strain>
        <tissue evidence="23">Leaves</tissue>
    </source>
</reference>
<comment type="catalytic activity">
    <reaction evidence="1">
        <text>a 1,2-diacyl-sn-glycero-3-phosphocholine + H2O = a 1,2-diacyl-sn-glycero-3-phosphate + choline + H(+)</text>
        <dbReference type="Rhea" id="RHEA:14445"/>
        <dbReference type="ChEBI" id="CHEBI:15354"/>
        <dbReference type="ChEBI" id="CHEBI:15377"/>
        <dbReference type="ChEBI" id="CHEBI:15378"/>
        <dbReference type="ChEBI" id="CHEBI:57643"/>
        <dbReference type="ChEBI" id="CHEBI:58608"/>
        <dbReference type="EC" id="3.1.4.4"/>
    </reaction>
</comment>
<keyword evidence="13" id="KW-0106">Calcium</keyword>
<dbReference type="CDD" id="cd04852">
    <property type="entry name" value="Peptidases_S8_3"/>
    <property type="match status" value="1"/>
</dbReference>
<evidence type="ECO:0000256" key="15">
    <source>
        <dbReference type="ARBA" id="ARBA00023098"/>
    </source>
</evidence>
<dbReference type="SUPFAM" id="SSF49562">
    <property type="entry name" value="C2 domain (Calcium/lipid-binding domain, CaLB)"/>
    <property type="match status" value="1"/>
</dbReference>
<dbReference type="InterPro" id="IPR000209">
    <property type="entry name" value="Peptidase_S8/S53_dom"/>
</dbReference>
<evidence type="ECO:0000256" key="13">
    <source>
        <dbReference type="ARBA" id="ARBA00022837"/>
    </source>
</evidence>
<dbReference type="Pfam" id="PF12357">
    <property type="entry name" value="PLD_C"/>
    <property type="match status" value="1"/>
</dbReference>
<dbReference type="InterPro" id="IPR001736">
    <property type="entry name" value="PLipase_D/transphosphatidylase"/>
</dbReference>
<keyword evidence="10" id="KW-0677">Repeat</keyword>
<dbReference type="GO" id="GO:0005576">
    <property type="term" value="C:extracellular region"/>
    <property type="evidence" value="ECO:0007669"/>
    <property type="project" value="UniProtKB-SubCell"/>
</dbReference>
<feature type="signal peptide" evidence="20">
    <location>
        <begin position="1"/>
        <end position="17"/>
    </location>
</feature>
<comment type="caution">
    <text evidence="23">The sequence shown here is derived from an EMBL/GenBank/DDBJ whole genome shotgun (WGS) entry which is preliminary data.</text>
</comment>
<dbReference type="FunFam" id="3.50.30.30:FF:000005">
    <property type="entry name" value="subtilisin-like protease SBT1.5"/>
    <property type="match status" value="1"/>
</dbReference>
<keyword evidence="24" id="KW-1185">Reference proteome</keyword>
<dbReference type="SMART" id="SM00239">
    <property type="entry name" value="C2"/>
    <property type="match status" value="1"/>
</dbReference>
<dbReference type="PANTHER" id="PTHR18896">
    <property type="entry name" value="PHOSPHOLIPASE D"/>
    <property type="match status" value="1"/>
</dbReference>
<dbReference type="PROSITE" id="PS00138">
    <property type="entry name" value="SUBTILASE_SER"/>
    <property type="match status" value="1"/>
</dbReference>
<comment type="cofactor">
    <cofactor evidence="2">
        <name>Ca(2+)</name>
        <dbReference type="ChEBI" id="CHEBI:29108"/>
    </cofactor>
</comment>
<evidence type="ECO:0000256" key="18">
    <source>
        <dbReference type="RuleBase" id="RU003355"/>
    </source>
</evidence>
<feature type="compositionally biased region" description="Pro residues" evidence="19">
    <location>
        <begin position="798"/>
        <end position="820"/>
    </location>
</feature>
<comment type="similarity">
    <text evidence="4">Belongs to the phospholipase D family. C2-PLD subfamily.</text>
</comment>
<evidence type="ECO:0000313" key="23">
    <source>
        <dbReference type="EMBL" id="THU69143.1"/>
    </source>
</evidence>
<sequence length="1663" mass="181275">MVPSLSLVLMVVQFLMAQVHPYAFTSMKRRTYIVHTDATEIAALDDSLGGATRWPQAVLDSLSLSRGEGEAEPAPQLLYVYDTALSGFAATLSAKQAESLRQLDGVLTAYPDELIHLHTTHSPDFLGLNPGKGLWSSHNLASDIVVGVIDTGIWPEHVSFSDTGYSGVNLSRWRGACEAGRGFSASNCNRKLVGARAFWKGYEAVGSRINETSEYRSARDSQGHGTHTASTAAGNIVAGASLLGNAKGSAKGMRYTARVAAYKACWNSGCASSDILAAVDRAVADGVDVLSLSLGGGSREYYSDSVAIAAFGAVRKGVFISCSAGNSGPYESTVSNTAPWIMTVAASYLDRRFPTSVKLGDGRTFEGASLYAGKPTELVPIVYGDTAGGRGARFCIAGSLSSKRVMGKMVLCDRGLIGRTEKGEQVKLAGGAAMLLLNSEEQGEELFADLHVLPASSVGAAATTAIKSYIASSKTPTAMITFQGTVYGKTAPMMAAFSSRGPSLVGPDIIKPDVTAPGVAILAAWPPSVSPSLVDSDQRRVNFNIISGTSMSCPHVSGLAALLKSLHPDWSPAAIRSALMTTAFSVDSQNASIIDVSTGLPATPFVLGSGHVDPEKASKPGLIYDITPDDYLNYLCSLMYTPQQLATFAGKKYNCPKDKIIRARDLNYPSFSVLFDNERKKATMTHTRTVTNVGQAPCRYTVNVREPQGVRITVKPKVLTFNKVGQKMRYMVTFSIVGGNGSAFGELAWTGVSSPSFFWPKKAIKKPEQQSTAWWEKQRKKKSMDNPYPYSPYGYPNHPSPPPPVPNPYQSPYQPPPPYLYPSNSFPSPQDPQPQFNHSGSFHYLPPPLSSYPPPPPPSVAPPIYSYDPYCSPQNNPHPYIYPHSLPYDPNSSGFHHTASSYHHEPSEHAVLSAQSSISSSSSSIYPIDDLLANVRLSDQSSGAPLGSVSSHHRPGVDGYQHQSSSSGGFSPYTPVAAPAAASFGVSQHGAIVPFVGTSPSKGRASLKVLLLHGNLDIWVMEAKNLPNMDLFSKTLGDLLGPRITGTITGKVEQMTSITSDPYVTITVSGAAIGRTYVLSNSENPVWMQHFNVPVAHHAAEVQFVVKDSDVVGAQLIGVVSIPAEQIYSGQKVEGTYQILGPNGKQCKPGCVLRLSIQYIPMERLSIYHQGVGAGPHYCGVPDTYFPLRKGGKVTLYQDAHVPDGCLPDLRLGNGMHYEHGKCWHDIFNAISQARRLIYIVGWSVFHTVQLIRGPGSLSSPILGDLLRSKSQEGVRVLLLVWDDPTSRNILGFRTNSDDSGPREPWHDLHSKIDGPAAYDVLKNFEERWLKASKHHGIKKLKKSSDDALLIIEKIPDILRVDDLLFMNDNDPETWHVQIFRSIDSNSVKGFPKDPRDATKKNLVCGKNVLIDMSIHRAYVHAIRAAQHFIYIENQYFLGSSFNWDSNKDLGANNLIPIEIALKIANKIRAKERFSAYIVIPMWPEGNPTGAPTQRILFWQALAKKNRRFMIYVHSKGMIVDDEYVILGSANINQRSLEGTRDTEIAMGAYQPQHTRARRLSSPRGQIFCYRMSLWAEHIGTIEECFNHPESLECMRRVRDMGQFNWSQYVADEITEMRGHLLKYPVDVNRKGKVKPLPGHETFPDIGGNICGSFFAIQENLTI</sequence>
<feature type="domain" description="C2" evidence="21">
    <location>
        <begin position="999"/>
        <end position="1137"/>
    </location>
</feature>
<dbReference type="Pfam" id="PF00614">
    <property type="entry name" value="PLDc"/>
    <property type="match status" value="1"/>
</dbReference>
<dbReference type="InterPro" id="IPR003137">
    <property type="entry name" value="PA_domain"/>
</dbReference>
<evidence type="ECO:0000259" key="21">
    <source>
        <dbReference type="PROSITE" id="PS50004"/>
    </source>
</evidence>
<evidence type="ECO:0000256" key="5">
    <source>
        <dbReference type="ARBA" id="ARBA00011073"/>
    </source>
</evidence>
<evidence type="ECO:0000256" key="19">
    <source>
        <dbReference type="SAM" id="MobiDB-lite"/>
    </source>
</evidence>
<dbReference type="Gene3D" id="3.30.70.80">
    <property type="entry name" value="Peptidase S8 propeptide/proteinase inhibitor I9"/>
    <property type="match status" value="1"/>
</dbReference>